<comment type="caution">
    <text evidence="2">The sequence shown here is derived from an EMBL/GenBank/DDBJ whole genome shotgun (WGS) entry which is preliminary data.</text>
</comment>
<feature type="domain" description="Methyltransferase" evidence="1">
    <location>
        <begin position="40"/>
        <end position="148"/>
    </location>
</feature>
<dbReference type="Pfam" id="PF13847">
    <property type="entry name" value="Methyltransf_31"/>
    <property type="match status" value="1"/>
</dbReference>
<dbReference type="InterPro" id="IPR050508">
    <property type="entry name" value="Methyltransf_Superfamily"/>
</dbReference>
<protein>
    <recommendedName>
        <fullName evidence="1">Methyltransferase domain-containing protein</fullName>
    </recommendedName>
</protein>
<reference evidence="3" key="1">
    <citation type="journal article" date="2019" name="Int. J. Syst. Evol. Microbiol.">
        <title>The Global Catalogue of Microorganisms (GCM) 10K type strain sequencing project: providing services to taxonomists for standard genome sequencing and annotation.</title>
        <authorList>
            <consortium name="The Broad Institute Genomics Platform"/>
            <consortium name="The Broad Institute Genome Sequencing Center for Infectious Disease"/>
            <person name="Wu L."/>
            <person name="Ma J."/>
        </authorList>
    </citation>
    <scope>NUCLEOTIDE SEQUENCE [LARGE SCALE GENOMIC DNA]</scope>
    <source>
        <strain evidence="3">NBRC 113072</strain>
    </source>
</reference>
<dbReference type="EMBL" id="BSUO01000001">
    <property type="protein sequence ID" value="GMA38024.1"/>
    <property type="molecule type" value="Genomic_DNA"/>
</dbReference>
<dbReference type="PANTHER" id="PTHR42912">
    <property type="entry name" value="METHYLTRANSFERASE"/>
    <property type="match status" value="1"/>
</dbReference>
<sequence length="271" mass="29625">MGDHFDHQGHYTHGHGEATLASHAARTAANSAAYLLPHLQPGMRLLDIGCGPGTITLDLAQVVAPGEVVGVDSAETALTAARDEAARRGDTTTRFDLGDVASLPFEEDSFDVVHAHQVLHHLADPVAALREMRRVCRPGGWIAVRDADYSGMAWYPPTPGLEVWRRLFSEVQRAHGAEPDAARRHRRWAREAGLAEPRITTSTWTYADPESCSWWADGQATRYGAATFTDQAREIGASEEDLEAVVQGWRSWGADPDAWFVMVHGELLAQG</sequence>
<evidence type="ECO:0000313" key="3">
    <source>
        <dbReference type="Proteomes" id="UP001157126"/>
    </source>
</evidence>
<name>A0ABQ6IMT6_9MICO</name>
<gene>
    <name evidence="2" type="ORF">GCM10025883_00690</name>
</gene>
<proteinExistence type="predicted"/>
<dbReference type="InterPro" id="IPR025714">
    <property type="entry name" value="Methyltranfer_dom"/>
</dbReference>
<evidence type="ECO:0000259" key="1">
    <source>
        <dbReference type="Pfam" id="PF13847"/>
    </source>
</evidence>
<dbReference type="RefSeq" id="WP_284302123.1">
    <property type="nucleotide sequence ID" value="NZ_BSUO01000001.1"/>
</dbReference>
<dbReference type="CDD" id="cd02440">
    <property type="entry name" value="AdoMet_MTases"/>
    <property type="match status" value="1"/>
</dbReference>
<dbReference type="Gene3D" id="3.40.50.150">
    <property type="entry name" value="Vaccinia Virus protein VP39"/>
    <property type="match status" value="1"/>
</dbReference>
<evidence type="ECO:0000313" key="2">
    <source>
        <dbReference type="EMBL" id="GMA38024.1"/>
    </source>
</evidence>
<dbReference type="InterPro" id="IPR029063">
    <property type="entry name" value="SAM-dependent_MTases_sf"/>
</dbReference>
<accession>A0ABQ6IMT6</accession>
<dbReference type="PANTHER" id="PTHR42912:SF93">
    <property type="entry name" value="N6-ADENOSINE-METHYLTRANSFERASE TMT1A"/>
    <property type="match status" value="1"/>
</dbReference>
<dbReference type="Proteomes" id="UP001157126">
    <property type="component" value="Unassembled WGS sequence"/>
</dbReference>
<keyword evidence="3" id="KW-1185">Reference proteome</keyword>
<dbReference type="SUPFAM" id="SSF53335">
    <property type="entry name" value="S-adenosyl-L-methionine-dependent methyltransferases"/>
    <property type="match status" value="1"/>
</dbReference>
<organism evidence="2 3">
    <name type="scientific">Mobilicoccus caccae</name>
    <dbReference type="NCBI Taxonomy" id="1859295"/>
    <lineage>
        <taxon>Bacteria</taxon>
        <taxon>Bacillati</taxon>
        <taxon>Actinomycetota</taxon>
        <taxon>Actinomycetes</taxon>
        <taxon>Micrococcales</taxon>
        <taxon>Dermatophilaceae</taxon>
        <taxon>Mobilicoccus</taxon>
    </lineage>
</organism>